<evidence type="ECO:0000313" key="5">
    <source>
        <dbReference type="Proteomes" id="UP000326914"/>
    </source>
</evidence>
<evidence type="ECO:0000313" key="4">
    <source>
        <dbReference type="EMBL" id="QFQ32160.1"/>
    </source>
</evidence>
<dbReference type="Gene3D" id="1.20.58.300">
    <property type="entry name" value="FlgN-like"/>
    <property type="match status" value="1"/>
</dbReference>
<gene>
    <name evidence="4" type="ORF">FQV32_01900</name>
</gene>
<dbReference type="Pfam" id="PF05130">
    <property type="entry name" value="FlgN"/>
    <property type="match status" value="1"/>
</dbReference>
<dbReference type="Proteomes" id="UP000326914">
    <property type="component" value="Chromosome"/>
</dbReference>
<sequence length="133" mass="15909">MKKLIDIIKKIDNILFLLDKVMNQEYINLLNSKSDMKELHFIIEKKHALLNQLDCAKKTQISLEKKYNTIFSALKIDELNYYSNKIKDKCVSLKKINLKNKKLIKHKFYLNQKFLNFYKSFNNNTIYDINGKL</sequence>
<organism evidence="4 5">
    <name type="scientific">Buchnera aphidicola</name>
    <name type="common">Aphis gossypii</name>
    <dbReference type="NCBI Taxonomy" id="98785"/>
    <lineage>
        <taxon>Bacteria</taxon>
        <taxon>Pseudomonadati</taxon>
        <taxon>Pseudomonadota</taxon>
        <taxon>Gammaproteobacteria</taxon>
        <taxon>Enterobacterales</taxon>
        <taxon>Erwiniaceae</taxon>
        <taxon>Buchnera</taxon>
    </lineage>
</organism>
<reference evidence="4 5" key="1">
    <citation type="submission" date="2019-07" db="EMBL/GenBank/DDBJ databases">
        <title>Buchnera limit thermal tolerance of host aphids.</title>
        <authorList>
            <person name="Zhang B."/>
            <person name="Moran N."/>
        </authorList>
    </citation>
    <scope>NUCLEOTIDE SEQUENCE [LARGE SCALE GENOMIC DNA]</scope>
    <source>
        <strain evidence="4 5">Ago-UT1</strain>
    </source>
</reference>
<evidence type="ECO:0000256" key="2">
    <source>
        <dbReference type="ARBA" id="ARBA00007703"/>
    </source>
</evidence>
<keyword evidence="3" id="KW-1005">Bacterial flagellum biogenesis</keyword>
<protein>
    <submittedName>
        <fullName evidence="4">Flagellar biosynthesis protein FlgN</fullName>
    </submittedName>
</protein>
<comment type="similarity">
    <text evidence="2">Belongs to the FlgN family.</text>
</comment>
<comment type="function">
    <text evidence="1">Required for the efficient initiation of filament assembly.</text>
</comment>
<dbReference type="SUPFAM" id="SSF140566">
    <property type="entry name" value="FlgN-like"/>
    <property type="match status" value="1"/>
</dbReference>
<dbReference type="OrthoDB" id="6554581at2"/>
<evidence type="ECO:0000256" key="1">
    <source>
        <dbReference type="ARBA" id="ARBA00002397"/>
    </source>
</evidence>
<name>A0A5J6ZA28_9GAMM</name>
<dbReference type="GO" id="GO:0044780">
    <property type="term" value="P:bacterial-type flagellum assembly"/>
    <property type="evidence" value="ECO:0007669"/>
    <property type="project" value="InterPro"/>
</dbReference>
<dbReference type="InterPro" id="IPR036679">
    <property type="entry name" value="FlgN-like_sf"/>
</dbReference>
<accession>A0A5J6ZA28</accession>
<evidence type="ECO:0000256" key="3">
    <source>
        <dbReference type="ARBA" id="ARBA00022795"/>
    </source>
</evidence>
<dbReference type="InterPro" id="IPR007809">
    <property type="entry name" value="FlgN-like"/>
</dbReference>
<keyword evidence="4" id="KW-0966">Cell projection</keyword>
<keyword evidence="4" id="KW-0969">Cilium</keyword>
<keyword evidence="4" id="KW-0282">Flagellum</keyword>
<proteinExistence type="inferred from homology"/>
<dbReference type="RefSeq" id="WP_158346424.1">
    <property type="nucleotide sequence ID" value="NZ_CP042426.1"/>
</dbReference>
<dbReference type="EMBL" id="CP042426">
    <property type="protein sequence ID" value="QFQ32160.1"/>
    <property type="molecule type" value="Genomic_DNA"/>
</dbReference>
<dbReference type="AlphaFoldDB" id="A0A5J6ZA28"/>